<gene>
    <name evidence="1" type="ORF">HPB47_022681</name>
</gene>
<feature type="non-terminal residue" evidence="1">
    <location>
        <position position="1"/>
    </location>
</feature>
<sequence>VVNKYKTCLTNVIREAKCGQKAFLVNQLQPMQDYIREKSIACIRPRNATFNSVTPEEYRAKMDLCIRDKAWETQFLCAKKFHSKLRKIEDDKEVESHQTCRALSRYYSCLNTVLHNEACEEDTELMLHMEYFPKVLSQKYREMCVAELKLTAMNVAKRLSGHTRDTTCEEESATREFFACGLVFNEVASQNPPKEKLCMAYRNLENCTNIVNKQQSCSISSEFQGHSSHVLHELLSSYSQLCRSFQPPVTPGFTTSSQPRTATTGRIFFECGLTYIFNLNDAILGDNPQYAKHVVRVNRQKKVYLGLERQTSCDQFKAVKKLVLCGVAYHRMLTTVENNTFAAVNHTSVCPLVKEMKFCMYSATHDSGCSDALFLNTEISVLKKHLLREFEDVCNALPSSEDKEFKQYRQGM</sequence>
<name>A0AC60Q948_IXOPE</name>
<proteinExistence type="predicted"/>
<keyword evidence="2" id="KW-1185">Reference proteome</keyword>
<dbReference type="Proteomes" id="UP000805193">
    <property type="component" value="Unassembled WGS sequence"/>
</dbReference>
<protein>
    <submittedName>
        <fullName evidence="1">Uncharacterized protein</fullName>
    </submittedName>
</protein>
<reference evidence="1 2" key="1">
    <citation type="journal article" date="2020" name="Cell">
        <title>Large-Scale Comparative Analyses of Tick Genomes Elucidate Their Genetic Diversity and Vector Capacities.</title>
        <authorList>
            <consortium name="Tick Genome and Microbiome Consortium (TIGMIC)"/>
            <person name="Jia N."/>
            <person name="Wang J."/>
            <person name="Shi W."/>
            <person name="Du L."/>
            <person name="Sun Y."/>
            <person name="Zhan W."/>
            <person name="Jiang J.F."/>
            <person name="Wang Q."/>
            <person name="Zhang B."/>
            <person name="Ji P."/>
            <person name="Bell-Sakyi L."/>
            <person name="Cui X.M."/>
            <person name="Yuan T.T."/>
            <person name="Jiang B.G."/>
            <person name="Yang W.F."/>
            <person name="Lam T.T."/>
            <person name="Chang Q.C."/>
            <person name="Ding S.J."/>
            <person name="Wang X.J."/>
            <person name="Zhu J.G."/>
            <person name="Ruan X.D."/>
            <person name="Zhao L."/>
            <person name="Wei J.T."/>
            <person name="Ye R.Z."/>
            <person name="Que T.C."/>
            <person name="Du C.H."/>
            <person name="Zhou Y.H."/>
            <person name="Cheng J.X."/>
            <person name="Dai P.F."/>
            <person name="Guo W.B."/>
            <person name="Han X.H."/>
            <person name="Huang E.J."/>
            <person name="Li L.F."/>
            <person name="Wei W."/>
            <person name="Gao Y.C."/>
            <person name="Liu J.Z."/>
            <person name="Shao H.Z."/>
            <person name="Wang X."/>
            <person name="Wang C.C."/>
            <person name="Yang T.C."/>
            <person name="Huo Q.B."/>
            <person name="Li W."/>
            <person name="Chen H.Y."/>
            <person name="Chen S.E."/>
            <person name="Zhou L.G."/>
            <person name="Ni X.B."/>
            <person name="Tian J.H."/>
            <person name="Sheng Y."/>
            <person name="Liu T."/>
            <person name="Pan Y.S."/>
            <person name="Xia L.Y."/>
            <person name="Li J."/>
            <person name="Zhao F."/>
            <person name="Cao W.C."/>
        </authorList>
    </citation>
    <scope>NUCLEOTIDE SEQUENCE [LARGE SCALE GENOMIC DNA]</scope>
    <source>
        <strain evidence="1">Iper-2018</strain>
    </source>
</reference>
<evidence type="ECO:0000313" key="1">
    <source>
        <dbReference type="EMBL" id="KAG0430479.1"/>
    </source>
</evidence>
<dbReference type="EMBL" id="JABSTQ010009320">
    <property type="protein sequence ID" value="KAG0430479.1"/>
    <property type="molecule type" value="Genomic_DNA"/>
</dbReference>
<organism evidence="1 2">
    <name type="scientific">Ixodes persulcatus</name>
    <name type="common">Taiga tick</name>
    <dbReference type="NCBI Taxonomy" id="34615"/>
    <lineage>
        <taxon>Eukaryota</taxon>
        <taxon>Metazoa</taxon>
        <taxon>Ecdysozoa</taxon>
        <taxon>Arthropoda</taxon>
        <taxon>Chelicerata</taxon>
        <taxon>Arachnida</taxon>
        <taxon>Acari</taxon>
        <taxon>Parasitiformes</taxon>
        <taxon>Ixodida</taxon>
        <taxon>Ixodoidea</taxon>
        <taxon>Ixodidae</taxon>
        <taxon>Ixodinae</taxon>
        <taxon>Ixodes</taxon>
    </lineage>
</organism>
<accession>A0AC60Q948</accession>
<evidence type="ECO:0000313" key="2">
    <source>
        <dbReference type="Proteomes" id="UP000805193"/>
    </source>
</evidence>
<comment type="caution">
    <text evidence="1">The sequence shown here is derived from an EMBL/GenBank/DDBJ whole genome shotgun (WGS) entry which is preliminary data.</text>
</comment>